<evidence type="ECO:0000256" key="1">
    <source>
        <dbReference type="SAM" id="MobiDB-lite"/>
    </source>
</evidence>
<feature type="region of interest" description="Disordered" evidence="1">
    <location>
        <begin position="164"/>
        <end position="193"/>
    </location>
</feature>
<evidence type="ECO:0000313" key="2">
    <source>
        <dbReference type="EMBL" id="EEH37043.2"/>
    </source>
</evidence>
<dbReference type="GeneID" id="9093832"/>
<dbReference type="KEGG" id="pbl:PAAG_07461"/>
<accession>C1H9M0</accession>
<keyword evidence="3" id="KW-1185">Reference proteome</keyword>
<dbReference type="EMBL" id="KN294015">
    <property type="protein sequence ID" value="EEH37043.2"/>
    <property type="molecule type" value="Genomic_DNA"/>
</dbReference>
<name>C1H9M0_PARBA</name>
<sequence length="361" mass="38595">MDSQTLSKKDLLPTGAQIPLQSFQLPVFPPEAYAIPPSLPPGIESLTLELFLLGYAAPFQSQLPNLRSLTGYSQLIDGTTTTTKNGGLKELHLDAFCRKGFMSGIGAILEYLHRMNNPDDTEKEEGDVPKLRFLEISYTDELPAMLGPSVMAVLFSLNAPPSVNPATGDNGDLPHDPADMDEEEGNPIPGKKPEGVIPLLNSNAGTEVLVRKLTVGEVGSTSKGGNQDEQELSFSPVSGSGPATLKLLKSTLYTLDTAGANGSGGAELEIVEVVGVPNDQFDKEVSSSSTSSDPQELSSRFWKKCFQSFRMTILRVTSFGYVEWNRAEGISDGITPSLACQVSAFSNEAIPETLVLTTPAL</sequence>
<dbReference type="RefSeq" id="XP_015700663.1">
    <property type="nucleotide sequence ID" value="XM_015846228.1"/>
</dbReference>
<feature type="compositionally biased region" description="Polar residues" evidence="1">
    <location>
        <begin position="219"/>
        <end position="237"/>
    </location>
</feature>
<evidence type="ECO:0000313" key="3">
    <source>
        <dbReference type="Proteomes" id="UP000002059"/>
    </source>
</evidence>
<dbReference type="Proteomes" id="UP000002059">
    <property type="component" value="Partially assembled WGS sequence"/>
</dbReference>
<dbReference type="eggNOG" id="ENOG502R27H">
    <property type="taxonomic scope" value="Eukaryota"/>
</dbReference>
<gene>
    <name evidence="2" type="ORF">PAAG_07461</name>
</gene>
<dbReference type="VEuPathDB" id="FungiDB:PAAG_07461"/>
<organism evidence="2 3">
    <name type="scientific">Paracoccidioides lutzii (strain ATCC MYA-826 / Pb01)</name>
    <name type="common">Paracoccidioides brasiliensis</name>
    <dbReference type="NCBI Taxonomy" id="502779"/>
    <lineage>
        <taxon>Eukaryota</taxon>
        <taxon>Fungi</taxon>
        <taxon>Dikarya</taxon>
        <taxon>Ascomycota</taxon>
        <taxon>Pezizomycotina</taxon>
        <taxon>Eurotiomycetes</taxon>
        <taxon>Eurotiomycetidae</taxon>
        <taxon>Onygenales</taxon>
        <taxon>Ajellomycetaceae</taxon>
        <taxon>Paracoccidioides</taxon>
    </lineage>
</organism>
<proteinExistence type="predicted"/>
<protein>
    <submittedName>
        <fullName evidence="2">Uncharacterized protein</fullName>
    </submittedName>
</protein>
<dbReference type="HOGENOM" id="CLU_057385_0_0_1"/>
<dbReference type="STRING" id="502779.C1H9M0"/>
<reference evidence="2 3" key="1">
    <citation type="journal article" date="2011" name="PLoS Genet.">
        <title>Comparative genomic analysis of human fungal pathogens causing paracoccidioidomycosis.</title>
        <authorList>
            <person name="Desjardins C.A."/>
            <person name="Champion M.D."/>
            <person name="Holder J.W."/>
            <person name="Muszewska A."/>
            <person name="Goldberg J."/>
            <person name="Bailao A.M."/>
            <person name="Brigido M.M."/>
            <person name="Ferreira M.E."/>
            <person name="Garcia A.M."/>
            <person name="Grynberg M."/>
            <person name="Gujja S."/>
            <person name="Heiman D.I."/>
            <person name="Henn M.R."/>
            <person name="Kodira C.D."/>
            <person name="Leon-Narvaez H."/>
            <person name="Longo L.V."/>
            <person name="Ma L.J."/>
            <person name="Malavazi I."/>
            <person name="Matsuo A.L."/>
            <person name="Morais F.V."/>
            <person name="Pereira M."/>
            <person name="Rodriguez-Brito S."/>
            <person name="Sakthikumar S."/>
            <person name="Salem-Izacc S.M."/>
            <person name="Sykes S.M."/>
            <person name="Teixeira M.M."/>
            <person name="Vallejo M.C."/>
            <person name="Walter M.E."/>
            <person name="Yandava C."/>
            <person name="Young S."/>
            <person name="Zeng Q."/>
            <person name="Zucker J."/>
            <person name="Felipe M.S."/>
            <person name="Goldman G.H."/>
            <person name="Haas B.J."/>
            <person name="McEwen J.G."/>
            <person name="Nino-Vega G."/>
            <person name="Puccia R."/>
            <person name="San-Blas G."/>
            <person name="Soares C.M."/>
            <person name="Birren B.W."/>
            <person name="Cuomo C.A."/>
        </authorList>
    </citation>
    <scope>NUCLEOTIDE SEQUENCE [LARGE SCALE GENOMIC DNA]</scope>
    <source>
        <strain evidence="3">ATCC MYA-826 / Pb01</strain>
    </source>
</reference>
<dbReference type="AlphaFoldDB" id="C1H9M0"/>
<feature type="region of interest" description="Disordered" evidence="1">
    <location>
        <begin position="218"/>
        <end position="237"/>
    </location>
</feature>
<dbReference type="OrthoDB" id="5356476at2759"/>